<reference evidence="9" key="1">
    <citation type="submission" date="2022-01" db="EMBL/GenBank/DDBJ databases">
        <title>Genome-Based Taxonomic Classification of the Phylum Actinobacteria.</title>
        <authorList>
            <person name="Gao Y."/>
        </authorList>
    </citation>
    <scope>NUCLEOTIDE SEQUENCE</scope>
    <source>
        <strain evidence="9">KLBMP 8922</strain>
    </source>
</reference>
<feature type="transmembrane region" description="Helical" evidence="7">
    <location>
        <begin position="315"/>
        <end position="337"/>
    </location>
</feature>
<evidence type="ECO:0000256" key="4">
    <source>
        <dbReference type="ARBA" id="ARBA00022692"/>
    </source>
</evidence>
<evidence type="ECO:0000256" key="5">
    <source>
        <dbReference type="ARBA" id="ARBA00022989"/>
    </source>
</evidence>
<dbReference type="EMBL" id="JAKFHA010000001">
    <property type="protein sequence ID" value="MCF2525713.1"/>
    <property type="molecule type" value="Genomic_DNA"/>
</dbReference>
<proteinExistence type="inferred from homology"/>
<feature type="domain" description="ABC transmembrane type-1" evidence="8">
    <location>
        <begin position="103"/>
        <end position="334"/>
    </location>
</feature>
<keyword evidence="6 7" id="KW-0472">Membrane</keyword>
<feature type="transmembrane region" description="Helical" evidence="7">
    <location>
        <begin position="105"/>
        <end position="127"/>
    </location>
</feature>
<dbReference type="Proteomes" id="UP001165378">
    <property type="component" value="Unassembled WGS sequence"/>
</dbReference>
<evidence type="ECO:0000256" key="6">
    <source>
        <dbReference type="ARBA" id="ARBA00023136"/>
    </source>
</evidence>
<feature type="transmembrane region" description="Helical" evidence="7">
    <location>
        <begin position="265"/>
        <end position="286"/>
    </location>
</feature>
<dbReference type="InterPro" id="IPR000515">
    <property type="entry name" value="MetI-like"/>
</dbReference>
<keyword evidence="4 7" id="KW-0812">Transmembrane</keyword>
<dbReference type="GO" id="GO:0005886">
    <property type="term" value="C:plasma membrane"/>
    <property type="evidence" value="ECO:0007669"/>
    <property type="project" value="UniProtKB-SubCell"/>
</dbReference>
<dbReference type="SUPFAM" id="SSF161098">
    <property type="entry name" value="MetI-like"/>
    <property type="match status" value="1"/>
</dbReference>
<sequence>MSMKSGSLGRYIAMRVALAIPMIFVLLTLVFVMLRVAPGDPISASSGGAKMSQEKIDELRAAAGYDRPLIVQYGDYLADVVRFDFGTSVSTNQQVSDVILEKGGATVTLATGGLVFALLLGIPVGLLAGRFRDSAFDVFARLFGIITYAAPVFVVGLLAQQLFATKLGWFPLEGETDPLIANDIPATTHILILDAIWVNDWEVVWNVLWHLILPAATLGLLIVGVFIRMVRVNLIQTLRGDYVEAARARGIRERDVVVKHGFRNALVPVITVIGLQVALLLGGSVLTEKTFNWPGLGKQLIEFLNSRDYVAVQGLVTFIALVVVVISMLIDIINALIDPRVRY</sequence>
<comment type="subcellular location">
    <subcellularLocation>
        <location evidence="1 7">Cell membrane</location>
        <topology evidence="1 7">Multi-pass membrane protein</topology>
    </subcellularLocation>
</comment>
<evidence type="ECO:0000259" key="8">
    <source>
        <dbReference type="PROSITE" id="PS50928"/>
    </source>
</evidence>
<evidence type="ECO:0000256" key="3">
    <source>
        <dbReference type="ARBA" id="ARBA00022475"/>
    </source>
</evidence>
<evidence type="ECO:0000313" key="10">
    <source>
        <dbReference type="Proteomes" id="UP001165378"/>
    </source>
</evidence>
<dbReference type="AlphaFoldDB" id="A0AA41PTR0"/>
<evidence type="ECO:0000256" key="1">
    <source>
        <dbReference type="ARBA" id="ARBA00004651"/>
    </source>
</evidence>
<feature type="transmembrane region" description="Helical" evidence="7">
    <location>
        <begin position="207"/>
        <end position="230"/>
    </location>
</feature>
<evidence type="ECO:0000256" key="7">
    <source>
        <dbReference type="RuleBase" id="RU363032"/>
    </source>
</evidence>
<gene>
    <name evidence="9" type="ORF">LZ495_00525</name>
</gene>
<dbReference type="Pfam" id="PF19300">
    <property type="entry name" value="BPD_transp_1_N"/>
    <property type="match status" value="1"/>
</dbReference>
<dbReference type="CDD" id="cd06261">
    <property type="entry name" value="TM_PBP2"/>
    <property type="match status" value="1"/>
</dbReference>
<keyword evidence="3" id="KW-1003">Cell membrane</keyword>
<keyword evidence="2 7" id="KW-0813">Transport</keyword>
<dbReference type="InterPro" id="IPR045621">
    <property type="entry name" value="BPD_transp_1_N"/>
</dbReference>
<dbReference type="RefSeq" id="WP_235049742.1">
    <property type="nucleotide sequence ID" value="NZ_JAKFHA010000001.1"/>
</dbReference>
<evidence type="ECO:0000313" key="9">
    <source>
        <dbReference type="EMBL" id="MCF2525713.1"/>
    </source>
</evidence>
<comment type="similarity">
    <text evidence="7">Belongs to the binding-protein-dependent transport system permease family.</text>
</comment>
<feature type="transmembrane region" description="Helical" evidence="7">
    <location>
        <begin position="139"/>
        <end position="163"/>
    </location>
</feature>
<dbReference type="PANTHER" id="PTHR43163:SF6">
    <property type="entry name" value="DIPEPTIDE TRANSPORT SYSTEM PERMEASE PROTEIN DPPB-RELATED"/>
    <property type="match status" value="1"/>
</dbReference>
<dbReference type="Gene3D" id="1.10.3720.10">
    <property type="entry name" value="MetI-like"/>
    <property type="match status" value="1"/>
</dbReference>
<protein>
    <submittedName>
        <fullName evidence="9">ABC transporter permease</fullName>
    </submittedName>
</protein>
<feature type="transmembrane region" description="Helical" evidence="7">
    <location>
        <begin position="12"/>
        <end position="34"/>
    </location>
</feature>
<keyword evidence="5 7" id="KW-1133">Transmembrane helix</keyword>
<dbReference type="InterPro" id="IPR035906">
    <property type="entry name" value="MetI-like_sf"/>
</dbReference>
<evidence type="ECO:0000256" key="2">
    <source>
        <dbReference type="ARBA" id="ARBA00022448"/>
    </source>
</evidence>
<name>A0AA41PTR0_9ACTN</name>
<dbReference type="PANTHER" id="PTHR43163">
    <property type="entry name" value="DIPEPTIDE TRANSPORT SYSTEM PERMEASE PROTEIN DPPB-RELATED"/>
    <property type="match status" value="1"/>
</dbReference>
<dbReference type="Pfam" id="PF00528">
    <property type="entry name" value="BPD_transp_1"/>
    <property type="match status" value="1"/>
</dbReference>
<organism evidence="9 10">
    <name type="scientific">Yinghuangia soli</name>
    <dbReference type="NCBI Taxonomy" id="2908204"/>
    <lineage>
        <taxon>Bacteria</taxon>
        <taxon>Bacillati</taxon>
        <taxon>Actinomycetota</taxon>
        <taxon>Actinomycetes</taxon>
        <taxon>Kitasatosporales</taxon>
        <taxon>Streptomycetaceae</taxon>
        <taxon>Yinghuangia</taxon>
    </lineage>
</organism>
<dbReference type="PROSITE" id="PS50928">
    <property type="entry name" value="ABC_TM1"/>
    <property type="match status" value="1"/>
</dbReference>
<keyword evidence="10" id="KW-1185">Reference proteome</keyword>
<accession>A0AA41PTR0</accession>
<dbReference type="GO" id="GO:0055085">
    <property type="term" value="P:transmembrane transport"/>
    <property type="evidence" value="ECO:0007669"/>
    <property type="project" value="InterPro"/>
</dbReference>
<comment type="caution">
    <text evidence="9">The sequence shown here is derived from an EMBL/GenBank/DDBJ whole genome shotgun (WGS) entry which is preliminary data.</text>
</comment>